<dbReference type="SUPFAM" id="SSF55811">
    <property type="entry name" value="Nudix"/>
    <property type="match status" value="1"/>
</dbReference>
<dbReference type="EMBL" id="JAFBCV010000020">
    <property type="protein sequence ID" value="MBM7841002.1"/>
    <property type="molecule type" value="Genomic_DNA"/>
</dbReference>
<dbReference type="Pfam" id="PF00293">
    <property type="entry name" value="NUDIX"/>
    <property type="match status" value="1"/>
</dbReference>
<dbReference type="RefSeq" id="WP_204468900.1">
    <property type="nucleotide sequence ID" value="NZ_JAFBCV010000020.1"/>
</dbReference>
<evidence type="ECO:0000256" key="1">
    <source>
        <dbReference type="ARBA" id="ARBA00022801"/>
    </source>
</evidence>
<evidence type="ECO:0000259" key="2">
    <source>
        <dbReference type="PROSITE" id="PS51462"/>
    </source>
</evidence>
<accession>A0ABS2T3G4</accession>
<dbReference type="PROSITE" id="PS00893">
    <property type="entry name" value="NUDIX_BOX"/>
    <property type="match status" value="1"/>
</dbReference>
<dbReference type="Proteomes" id="UP001179280">
    <property type="component" value="Unassembled WGS sequence"/>
</dbReference>
<keyword evidence="4" id="KW-1185">Reference proteome</keyword>
<feature type="domain" description="Nudix hydrolase" evidence="2">
    <location>
        <begin position="1"/>
        <end position="147"/>
    </location>
</feature>
<proteinExistence type="predicted"/>
<dbReference type="InterPro" id="IPR015797">
    <property type="entry name" value="NUDIX_hydrolase-like_dom_sf"/>
</dbReference>
<dbReference type="InterPro" id="IPR020084">
    <property type="entry name" value="NUDIX_hydrolase_CS"/>
</dbReference>
<dbReference type="GO" id="GO:0016787">
    <property type="term" value="F:hydrolase activity"/>
    <property type="evidence" value="ECO:0007669"/>
    <property type="project" value="UniProtKB-KW"/>
</dbReference>
<dbReference type="Gene3D" id="3.90.79.10">
    <property type="entry name" value="Nucleoside Triphosphate Pyrophosphohydrolase"/>
    <property type="match status" value="1"/>
</dbReference>
<keyword evidence="1 3" id="KW-0378">Hydrolase</keyword>
<comment type="caution">
    <text evidence="3">The sequence shown here is derived from an EMBL/GenBank/DDBJ whole genome shotgun (WGS) entry which is preliminary data.</text>
</comment>
<reference evidence="3" key="1">
    <citation type="submission" date="2021-01" db="EMBL/GenBank/DDBJ databases">
        <title>Genomic Encyclopedia of Type Strains, Phase IV (KMG-IV): sequencing the most valuable type-strain genomes for metagenomic binning, comparative biology and taxonomic classification.</title>
        <authorList>
            <person name="Goeker M."/>
        </authorList>
    </citation>
    <scope>NUCLEOTIDE SEQUENCE</scope>
    <source>
        <strain evidence="3">DSM 21943</strain>
    </source>
</reference>
<protein>
    <submittedName>
        <fullName evidence="3">(Di)nucleoside polyphosphate hydrolase</fullName>
        <ecNumber evidence="3">3.6.1.-</ecNumber>
    </submittedName>
</protein>
<name>A0ABS2T3G4_9BACI</name>
<evidence type="ECO:0000313" key="4">
    <source>
        <dbReference type="Proteomes" id="UP001179280"/>
    </source>
</evidence>
<evidence type="ECO:0000313" key="3">
    <source>
        <dbReference type="EMBL" id="MBM7841002.1"/>
    </source>
</evidence>
<dbReference type="EC" id="3.6.1.-" evidence="3"/>
<sequence>MERKAVGAVILVDSDKLIVVEKQTIETVNGKVYRAPEIDFVKGGIQANERLEEALFRELYEETGSDAYEPVAAIEQPLTFTFPTKVANQIGFLTQKTYFYIVAFQGRLDELTANDEEIKAIHVIKREDIMSQLTHSETKDYYETYLVNHVRS</sequence>
<gene>
    <name evidence="3" type="ORF">JOC54_004301</name>
</gene>
<dbReference type="PROSITE" id="PS51462">
    <property type="entry name" value="NUDIX"/>
    <property type="match status" value="1"/>
</dbReference>
<dbReference type="InterPro" id="IPR000086">
    <property type="entry name" value="NUDIX_hydrolase_dom"/>
</dbReference>
<organism evidence="3 4">
    <name type="scientific">Shouchella xiaoxiensis</name>
    <dbReference type="NCBI Taxonomy" id="766895"/>
    <lineage>
        <taxon>Bacteria</taxon>
        <taxon>Bacillati</taxon>
        <taxon>Bacillota</taxon>
        <taxon>Bacilli</taxon>
        <taxon>Bacillales</taxon>
        <taxon>Bacillaceae</taxon>
        <taxon>Shouchella</taxon>
    </lineage>
</organism>